<proteinExistence type="inferred from homology"/>
<dbReference type="Gene3D" id="3.90.190.10">
    <property type="entry name" value="Protein tyrosine phosphatase superfamily"/>
    <property type="match status" value="1"/>
</dbReference>
<dbReference type="InterPro" id="IPR004861">
    <property type="entry name" value="Siw14-like"/>
</dbReference>
<dbReference type="FunFam" id="3.90.190.10:FF:000024">
    <property type="entry name" value="probable tyrosine-protein phosphatase At1g05000"/>
    <property type="match status" value="1"/>
</dbReference>
<dbReference type="GO" id="GO:0005737">
    <property type="term" value="C:cytoplasm"/>
    <property type="evidence" value="ECO:0007669"/>
    <property type="project" value="TreeGrafter"/>
</dbReference>
<dbReference type="InterPro" id="IPR020428">
    <property type="entry name" value="PFA-DSPs"/>
</dbReference>
<feature type="compositionally biased region" description="Basic and acidic residues" evidence="8">
    <location>
        <begin position="1"/>
        <end position="22"/>
    </location>
</feature>
<protein>
    <recommendedName>
        <fullName evidence="1">diphosphoinositol-polyphosphate diphosphatase</fullName>
        <ecNumber evidence="1">3.6.1.52</ecNumber>
    </recommendedName>
</protein>
<dbReference type="SUPFAM" id="SSF52799">
    <property type="entry name" value="(Phosphotyrosine protein) phosphatases II"/>
    <property type="match status" value="1"/>
</dbReference>
<keyword evidence="11" id="KW-1185">Reference proteome</keyword>
<evidence type="ECO:0000256" key="4">
    <source>
        <dbReference type="ARBA" id="ARBA00047342"/>
    </source>
</evidence>
<organism evidence="10 11">
    <name type="scientific">Carex littledalei</name>
    <dbReference type="NCBI Taxonomy" id="544730"/>
    <lineage>
        <taxon>Eukaryota</taxon>
        <taxon>Viridiplantae</taxon>
        <taxon>Streptophyta</taxon>
        <taxon>Embryophyta</taxon>
        <taxon>Tracheophyta</taxon>
        <taxon>Spermatophyta</taxon>
        <taxon>Magnoliopsida</taxon>
        <taxon>Liliopsida</taxon>
        <taxon>Poales</taxon>
        <taxon>Cyperaceae</taxon>
        <taxon>Cyperoideae</taxon>
        <taxon>Cariceae</taxon>
        <taxon>Carex</taxon>
        <taxon>Carex subgen. Euthyceras</taxon>
    </lineage>
</organism>
<dbReference type="Pfam" id="PF03162">
    <property type="entry name" value="Y_phosphatase2"/>
    <property type="match status" value="1"/>
</dbReference>
<dbReference type="PROSITE" id="PS50054">
    <property type="entry name" value="TYR_PHOSPHATASE_DUAL"/>
    <property type="match status" value="1"/>
</dbReference>
<feature type="domain" description="Tyrosine-protein phosphatase" evidence="9">
    <location>
        <begin position="86"/>
        <end position="240"/>
    </location>
</feature>
<comment type="catalytic activity">
    <reaction evidence="7">
        <text>6-diphospho-1D-myo-inositol pentakisphosphate + H2O = 1D-myo-inositol hexakisphosphate + phosphate + H(+)</text>
        <dbReference type="Rhea" id="RHEA:79703"/>
        <dbReference type="ChEBI" id="CHEBI:15377"/>
        <dbReference type="ChEBI" id="CHEBI:15378"/>
        <dbReference type="ChEBI" id="CHEBI:43474"/>
        <dbReference type="ChEBI" id="CHEBI:58130"/>
        <dbReference type="ChEBI" id="CHEBI:230534"/>
        <dbReference type="EC" id="3.6.1.52"/>
    </reaction>
    <physiologicalReaction direction="left-to-right" evidence="7">
        <dbReference type="Rhea" id="RHEA:79704"/>
    </physiologicalReaction>
</comment>
<comment type="catalytic activity">
    <reaction evidence="6">
        <text>1,5-bis(diphospho)-1D-myo-inositol 2,3,4,6-tetrakisphosphate + H2O = 1-diphospho-1D-myo-inositol 2,3,4,5,6-pentakisphosphate + phosphate + 2 H(+)</text>
        <dbReference type="Rhea" id="RHEA:79699"/>
        <dbReference type="ChEBI" id="CHEBI:15377"/>
        <dbReference type="ChEBI" id="CHEBI:15378"/>
        <dbReference type="ChEBI" id="CHEBI:43474"/>
        <dbReference type="ChEBI" id="CHEBI:74946"/>
        <dbReference type="ChEBI" id="CHEBI:77983"/>
        <dbReference type="EC" id="3.6.1.52"/>
    </reaction>
    <physiologicalReaction direction="left-to-right" evidence="6">
        <dbReference type="Rhea" id="RHEA:79700"/>
    </physiologicalReaction>
</comment>
<feature type="region of interest" description="Disordered" evidence="8">
    <location>
        <begin position="1"/>
        <end position="50"/>
    </location>
</feature>
<dbReference type="InterPro" id="IPR020422">
    <property type="entry name" value="TYR_PHOSPHATASE_DUAL_dom"/>
</dbReference>
<evidence type="ECO:0000259" key="9">
    <source>
        <dbReference type="PROSITE" id="PS50054"/>
    </source>
</evidence>
<dbReference type="OrthoDB" id="6375174at2759"/>
<comment type="catalytic activity">
    <reaction evidence="5">
        <text>3,5-bis(diphospho)-1D-myo-inositol 1,2,4,6-tetrakisphosphate + H2O = 3-diphospho-1D-myo-inositol 1,2,4,5,6-pentakisphosphate + phosphate + 2 H(+)</text>
        <dbReference type="Rhea" id="RHEA:56312"/>
        <dbReference type="ChEBI" id="CHEBI:15377"/>
        <dbReference type="ChEBI" id="CHEBI:15378"/>
        <dbReference type="ChEBI" id="CHEBI:43474"/>
        <dbReference type="ChEBI" id="CHEBI:140372"/>
        <dbReference type="ChEBI" id="CHEBI:140374"/>
        <dbReference type="EC" id="3.6.1.52"/>
    </reaction>
    <physiologicalReaction direction="left-to-right" evidence="5">
        <dbReference type="Rhea" id="RHEA:56313"/>
    </physiologicalReaction>
</comment>
<dbReference type="Proteomes" id="UP000623129">
    <property type="component" value="Unassembled WGS sequence"/>
</dbReference>
<accession>A0A833QIH3</accession>
<evidence type="ECO:0000256" key="8">
    <source>
        <dbReference type="SAM" id="MobiDB-lite"/>
    </source>
</evidence>
<reference evidence="10" key="1">
    <citation type="submission" date="2020-01" db="EMBL/GenBank/DDBJ databases">
        <title>Genome sequence of Kobresia littledalei, the first chromosome-level genome in the family Cyperaceae.</title>
        <authorList>
            <person name="Qu G."/>
        </authorList>
    </citation>
    <scope>NUCLEOTIDE SEQUENCE</scope>
    <source>
        <strain evidence="10">C.B.Clarke</strain>
        <tissue evidence="10">Leaf</tissue>
    </source>
</reference>
<dbReference type="EMBL" id="SWLB01000019">
    <property type="protein sequence ID" value="KAF3325895.1"/>
    <property type="molecule type" value="Genomic_DNA"/>
</dbReference>
<dbReference type="AlphaFoldDB" id="A0A833QIH3"/>
<gene>
    <name evidence="10" type="ORF">FCM35_KLT08975</name>
</gene>
<dbReference type="PRINTS" id="PR01911">
    <property type="entry name" value="PFDSPHPHTASE"/>
</dbReference>
<dbReference type="GO" id="GO:0016791">
    <property type="term" value="F:phosphatase activity"/>
    <property type="evidence" value="ECO:0007669"/>
    <property type="project" value="InterPro"/>
</dbReference>
<comment type="catalytic activity">
    <reaction evidence="4">
        <text>5-diphospho-1D-myo-inositol 1,2,3,4,6-pentakisphosphate + H2O = 1D-myo-inositol hexakisphosphate + phosphate + H(+)</text>
        <dbReference type="Rhea" id="RHEA:22384"/>
        <dbReference type="ChEBI" id="CHEBI:15377"/>
        <dbReference type="ChEBI" id="CHEBI:15378"/>
        <dbReference type="ChEBI" id="CHEBI:43474"/>
        <dbReference type="ChEBI" id="CHEBI:58130"/>
        <dbReference type="ChEBI" id="CHEBI:58628"/>
        <dbReference type="EC" id="3.6.1.52"/>
    </reaction>
    <physiologicalReaction direction="left-to-right" evidence="4">
        <dbReference type="Rhea" id="RHEA:22385"/>
    </physiologicalReaction>
</comment>
<dbReference type="InterPro" id="IPR016130">
    <property type="entry name" value="Tyr_Pase_AS"/>
</dbReference>
<dbReference type="PANTHER" id="PTHR31126">
    <property type="entry name" value="TYROSINE-PROTEIN PHOSPHATASE"/>
    <property type="match status" value="1"/>
</dbReference>
<dbReference type="GO" id="GO:0008486">
    <property type="term" value="F:diphosphoinositol-polyphosphate diphosphatase activity"/>
    <property type="evidence" value="ECO:0007669"/>
    <property type="project" value="UniProtKB-EC"/>
</dbReference>
<evidence type="ECO:0000256" key="7">
    <source>
        <dbReference type="ARBA" id="ARBA00048424"/>
    </source>
</evidence>
<evidence type="ECO:0000256" key="3">
    <source>
        <dbReference type="ARBA" id="ARBA00044949"/>
    </source>
</evidence>
<comment type="similarity">
    <text evidence="3">Belongs to the protein-tyrosine phosphatase family. Atypical dual-specificity phosphatase Siw14-like subfamily.</text>
</comment>
<dbReference type="InterPro" id="IPR029021">
    <property type="entry name" value="Prot-tyrosine_phosphatase-like"/>
</dbReference>
<comment type="caution">
    <text evidence="10">The sequence shown here is derived from an EMBL/GenBank/DDBJ whole genome shotgun (WGS) entry which is preliminary data.</text>
</comment>
<dbReference type="EC" id="3.6.1.52" evidence="1"/>
<evidence type="ECO:0000256" key="2">
    <source>
        <dbReference type="ARBA" id="ARBA00022801"/>
    </source>
</evidence>
<evidence type="ECO:0000256" key="5">
    <source>
        <dbReference type="ARBA" id="ARBA00047562"/>
    </source>
</evidence>
<feature type="compositionally biased region" description="Polar residues" evidence="8">
    <location>
        <begin position="25"/>
        <end position="34"/>
    </location>
</feature>
<keyword evidence="2" id="KW-0378">Hydrolase</keyword>
<evidence type="ECO:0000256" key="1">
    <source>
        <dbReference type="ARBA" id="ARBA00012527"/>
    </source>
</evidence>
<evidence type="ECO:0000256" key="6">
    <source>
        <dbReference type="ARBA" id="ARBA00047927"/>
    </source>
</evidence>
<dbReference type="PROSITE" id="PS00383">
    <property type="entry name" value="TYR_PHOSPHATASE_1"/>
    <property type="match status" value="1"/>
</dbReference>
<dbReference type="PANTHER" id="PTHR31126:SF69">
    <property type="entry name" value="OS09G0135700 PROTEIN"/>
    <property type="match status" value="1"/>
</dbReference>
<evidence type="ECO:0000313" key="10">
    <source>
        <dbReference type="EMBL" id="KAF3325895.1"/>
    </source>
</evidence>
<dbReference type="CDD" id="cd14528">
    <property type="entry name" value="PFA-DSP_Siw14"/>
    <property type="match status" value="1"/>
</dbReference>
<name>A0A833QIH3_9POAL</name>
<evidence type="ECO:0000313" key="11">
    <source>
        <dbReference type="Proteomes" id="UP000623129"/>
    </source>
</evidence>
<sequence length="243" mass="27589">MRDPEPQRKTARDAAPNQREDIPSTYPSVTQGIRNQEREVDEEDKEEISVESYPMPPSYLLPHLAAGGCGGAVREGEDQPLVPPLNFAMVEHGVFRSGFPEASNFPFLQSLGLRSVLCLCPEPYPEENLEFLRTNGIKLFQFGMDGSKEPFVNIPEDTIREALKVVLDTRHHPVLIHCKRGKHRTGCVVGCLRKLQKWCLTSIFDEYQRFAAAKTRISDQRFIEIFDVTSLKHLNTSFTCLEK</sequence>